<dbReference type="Proteomes" id="UP001620626">
    <property type="component" value="Unassembled WGS sequence"/>
</dbReference>
<organism evidence="2 3">
    <name type="scientific">Heterodera trifolii</name>
    <dbReference type="NCBI Taxonomy" id="157864"/>
    <lineage>
        <taxon>Eukaryota</taxon>
        <taxon>Metazoa</taxon>
        <taxon>Ecdysozoa</taxon>
        <taxon>Nematoda</taxon>
        <taxon>Chromadorea</taxon>
        <taxon>Rhabditida</taxon>
        <taxon>Tylenchina</taxon>
        <taxon>Tylenchomorpha</taxon>
        <taxon>Tylenchoidea</taxon>
        <taxon>Heteroderidae</taxon>
        <taxon>Heteroderinae</taxon>
        <taxon>Heterodera</taxon>
    </lineage>
</organism>
<dbReference type="AlphaFoldDB" id="A0ABD2IF20"/>
<accession>A0ABD2IF20</accession>
<keyword evidence="3" id="KW-1185">Reference proteome</keyword>
<evidence type="ECO:0000313" key="2">
    <source>
        <dbReference type="EMBL" id="KAL3075840.1"/>
    </source>
</evidence>
<comment type="caution">
    <text evidence="2">The sequence shown here is derived from an EMBL/GenBank/DDBJ whole genome shotgun (WGS) entry which is preliminary data.</text>
</comment>
<keyword evidence="1" id="KW-0732">Signal</keyword>
<evidence type="ECO:0000313" key="3">
    <source>
        <dbReference type="Proteomes" id="UP001620626"/>
    </source>
</evidence>
<feature type="chain" id="PRO_5044796728" evidence="1">
    <location>
        <begin position="22"/>
        <end position="121"/>
    </location>
</feature>
<gene>
    <name evidence="2" type="ORF">niasHT_032043</name>
</gene>
<protein>
    <submittedName>
        <fullName evidence="2">Uncharacterized protein</fullName>
    </submittedName>
</protein>
<feature type="signal peptide" evidence="1">
    <location>
        <begin position="1"/>
        <end position="21"/>
    </location>
</feature>
<dbReference type="EMBL" id="JBICBT010001268">
    <property type="protein sequence ID" value="KAL3075840.1"/>
    <property type="molecule type" value="Genomic_DNA"/>
</dbReference>
<proteinExistence type="predicted"/>
<name>A0ABD2IF20_9BILA</name>
<reference evidence="2 3" key="1">
    <citation type="submission" date="2024-10" db="EMBL/GenBank/DDBJ databases">
        <authorList>
            <person name="Kim D."/>
        </authorList>
    </citation>
    <scope>NUCLEOTIDE SEQUENCE [LARGE SCALE GENOMIC DNA]</scope>
    <source>
        <strain evidence="2">BH-2024</strain>
    </source>
</reference>
<sequence>MFVLVIFIQIILLLIAHTTDARRYGHGNRYGYGGYGRGTARYGYGGYYGVRYGSYGRNYGHYGRGATSTCGGCGGGPWQGYRSWTYSPSMNWRGYGGSMGSTWGDCHCASSGCLVTINCDG</sequence>
<evidence type="ECO:0000256" key="1">
    <source>
        <dbReference type="SAM" id="SignalP"/>
    </source>
</evidence>